<evidence type="ECO:0000313" key="1">
    <source>
        <dbReference type="EMBL" id="HJA72474.1"/>
    </source>
</evidence>
<dbReference type="InterPro" id="IPR012460">
    <property type="entry name" value="DUF1667"/>
</dbReference>
<reference evidence="1" key="2">
    <citation type="submission" date="2021-04" db="EMBL/GenBank/DDBJ databases">
        <authorList>
            <person name="Gilroy R."/>
        </authorList>
    </citation>
    <scope>NUCLEOTIDE SEQUENCE</scope>
    <source>
        <strain evidence="1">CHK178-16964</strain>
    </source>
</reference>
<dbReference type="PANTHER" id="PTHR39450:SF1">
    <property type="entry name" value="DUF1667 DOMAIN-CONTAINING PROTEIN"/>
    <property type="match status" value="1"/>
</dbReference>
<protein>
    <submittedName>
        <fullName evidence="1">DUF1667 domain-containing protein</fullName>
    </submittedName>
</protein>
<accession>A0A9D2KPR8</accession>
<dbReference type="SUPFAM" id="SSF160148">
    <property type="entry name" value="CPE0013-like"/>
    <property type="match status" value="1"/>
</dbReference>
<evidence type="ECO:0000313" key="2">
    <source>
        <dbReference type="Proteomes" id="UP000823900"/>
    </source>
</evidence>
<dbReference type="PANTHER" id="PTHR39450">
    <property type="entry name" value="MOLYBDOPTERIN OXIDOREDUCTASE, 4FE-4S CLUSTER-BINDING SUBUNIT"/>
    <property type="match status" value="1"/>
</dbReference>
<comment type="caution">
    <text evidence="1">The sequence shown here is derived from an EMBL/GenBank/DDBJ whole genome shotgun (WGS) entry which is preliminary data.</text>
</comment>
<gene>
    <name evidence="1" type="ORF">IAA07_13040</name>
</gene>
<name>A0A9D2KPR8_9FIRM</name>
<organism evidence="1 2">
    <name type="scientific">Candidatus Lachnoclostridium stercoravium</name>
    <dbReference type="NCBI Taxonomy" id="2838633"/>
    <lineage>
        <taxon>Bacteria</taxon>
        <taxon>Bacillati</taxon>
        <taxon>Bacillota</taxon>
        <taxon>Clostridia</taxon>
        <taxon>Lachnospirales</taxon>
        <taxon>Lachnospiraceae</taxon>
    </lineage>
</organism>
<sequence length="120" mass="12949">MTRDLICIGCPLGCMMKVSVDGDNVTVTGNTCIRGEQYGKKEVLSPRRIVTSTVEVDDGKIPRVSVKTKTDIPKDKIFQCMEEIHRVKIHAPVEIGDIIIPDCAGTGVPVIATKAVKKAG</sequence>
<dbReference type="AlphaFoldDB" id="A0A9D2KPR8"/>
<proteinExistence type="predicted"/>
<dbReference type="Gene3D" id="3.10.530.10">
    <property type="entry name" value="CPE0013-like"/>
    <property type="match status" value="1"/>
</dbReference>
<dbReference type="InterPro" id="IPR036593">
    <property type="entry name" value="CPE0013-like_sf"/>
</dbReference>
<dbReference type="Pfam" id="PF07892">
    <property type="entry name" value="DUF1667"/>
    <property type="match status" value="1"/>
</dbReference>
<dbReference type="EMBL" id="DWZA01000107">
    <property type="protein sequence ID" value="HJA72474.1"/>
    <property type="molecule type" value="Genomic_DNA"/>
</dbReference>
<reference evidence="1" key="1">
    <citation type="journal article" date="2021" name="PeerJ">
        <title>Extensive microbial diversity within the chicken gut microbiome revealed by metagenomics and culture.</title>
        <authorList>
            <person name="Gilroy R."/>
            <person name="Ravi A."/>
            <person name="Getino M."/>
            <person name="Pursley I."/>
            <person name="Horton D.L."/>
            <person name="Alikhan N.F."/>
            <person name="Baker D."/>
            <person name="Gharbi K."/>
            <person name="Hall N."/>
            <person name="Watson M."/>
            <person name="Adriaenssens E.M."/>
            <person name="Foster-Nyarko E."/>
            <person name="Jarju S."/>
            <person name="Secka A."/>
            <person name="Antonio M."/>
            <person name="Oren A."/>
            <person name="Chaudhuri R.R."/>
            <person name="La Ragione R."/>
            <person name="Hildebrand F."/>
            <person name="Pallen M.J."/>
        </authorList>
    </citation>
    <scope>NUCLEOTIDE SEQUENCE</scope>
    <source>
        <strain evidence="1">CHK178-16964</strain>
    </source>
</reference>
<dbReference type="Proteomes" id="UP000823900">
    <property type="component" value="Unassembled WGS sequence"/>
</dbReference>